<evidence type="ECO:0000313" key="23">
    <source>
        <dbReference type="Proteomes" id="UP000249526"/>
    </source>
</evidence>
<reference evidence="22 23" key="1">
    <citation type="submission" date="2018-02" db="EMBL/GenBank/DDBJ databases">
        <title>The genomes of Aspergillus section Nigri reveals drivers in fungal speciation.</title>
        <authorList>
            <consortium name="DOE Joint Genome Institute"/>
            <person name="Vesth T.C."/>
            <person name="Nybo J."/>
            <person name="Theobald S."/>
            <person name="Brandl J."/>
            <person name="Frisvad J.C."/>
            <person name="Nielsen K.F."/>
            <person name="Lyhne E.K."/>
            <person name="Kogle M.E."/>
            <person name="Kuo A."/>
            <person name="Riley R."/>
            <person name="Clum A."/>
            <person name="Nolan M."/>
            <person name="Lipzen A."/>
            <person name="Salamov A."/>
            <person name="Henrissat B."/>
            <person name="Wiebenga A."/>
            <person name="De vries R.P."/>
            <person name="Grigoriev I.V."/>
            <person name="Mortensen U.H."/>
            <person name="Andersen M.R."/>
            <person name="Baker S.E."/>
        </authorList>
    </citation>
    <scope>NUCLEOTIDE SEQUENCE [LARGE SCALE GENOMIC DNA]</scope>
    <source>
        <strain evidence="22 23">CBS 112811</strain>
    </source>
</reference>
<evidence type="ECO:0000256" key="20">
    <source>
        <dbReference type="RuleBase" id="RU369120"/>
    </source>
</evidence>
<evidence type="ECO:0000256" key="16">
    <source>
        <dbReference type="ARBA" id="ARBA00023221"/>
    </source>
</evidence>
<keyword evidence="14 20" id="KW-0472">Membrane</keyword>
<keyword evidence="6" id="KW-0152">Cholesterol biosynthesis</keyword>
<dbReference type="GO" id="GO:0005789">
    <property type="term" value="C:endoplasmic reticulum membrane"/>
    <property type="evidence" value="ECO:0007669"/>
    <property type="project" value="UniProtKB-SubCell"/>
</dbReference>
<evidence type="ECO:0000256" key="1">
    <source>
        <dbReference type="ARBA" id="ARBA00004477"/>
    </source>
</evidence>
<keyword evidence="9 20" id="KW-0752">Steroid biosynthesis</keyword>
<evidence type="ECO:0000259" key="21">
    <source>
        <dbReference type="Pfam" id="PF24394"/>
    </source>
</evidence>
<evidence type="ECO:0000256" key="9">
    <source>
        <dbReference type="ARBA" id="ARBA00022955"/>
    </source>
</evidence>
<keyword evidence="3 20" id="KW-0444">Lipid biosynthesis</keyword>
<evidence type="ECO:0000256" key="13">
    <source>
        <dbReference type="ARBA" id="ARBA00023098"/>
    </source>
</evidence>
<dbReference type="InterPro" id="IPR001171">
    <property type="entry name" value="ERG24_DHCR-like"/>
</dbReference>
<keyword evidence="23" id="KW-1185">Reference proteome</keyword>
<feature type="transmembrane region" description="Helical" evidence="20">
    <location>
        <begin position="107"/>
        <end position="129"/>
    </location>
</feature>
<dbReference type="PANTHER" id="PTHR21257:SF38">
    <property type="entry name" value="7-DEHYDROCHOLESTEROL REDUCTASE"/>
    <property type="match status" value="1"/>
</dbReference>
<dbReference type="Pfam" id="PF24394">
    <property type="entry name" value="TMEM62_C"/>
    <property type="match status" value="1"/>
</dbReference>
<evidence type="ECO:0000256" key="6">
    <source>
        <dbReference type="ARBA" id="ARBA00022778"/>
    </source>
</evidence>
<comment type="subcellular location">
    <subcellularLocation>
        <location evidence="1">Endoplasmic reticulum membrane</location>
        <topology evidence="1">Multi-pass membrane protein</topology>
    </subcellularLocation>
</comment>
<feature type="transmembrane region" description="Helical" evidence="20">
    <location>
        <begin position="303"/>
        <end position="322"/>
    </location>
</feature>
<evidence type="ECO:0000256" key="12">
    <source>
        <dbReference type="ARBA" id="ARBA00023011"/>
    </source>
</evidence>
<feature type="transmembrane region" description="Helical" evidence="20">
    <location>
        <begin position="175"/>
        <end position="192"/>
    </location>
</feature>
<evidence type="ECO:0000256" key="8">
    <source>
        <dbReference type="ARBA" id="ARBA00022857"/>
    </source>
</evidence>
<feature type="transmembrane region" description="Helical" evidence="20">
    <location>
        <begin position="328"/>
        <end position="350"/>
    </location>
</feature>
<dbReference type="InterPro" id="IPR056230">
    <property type="entry name" value="TMEM62_C"/>
</dbReference>
<dbReference type="RefSeq" id="XP_025516788.1">
    <property type="nucleotide sequence ID" value="XM_025659809.1"/>
</dbReference>
<evidence type="ECO:0000256" key="18">
    <source>
        <dbReference type="ARBA" id="ARBA00039984"/>
    </source>
</evidence>
<keyword evidence="13 20" id="KW-0443">Lipid metabolism</keyword>
<dbReference type="EC" id="1.3.1.21" evidence="17"/>
<keyword evidence="5 20" id="KW-0812">Transmembrane</keyword>
<feature type="domain" description="TMEM62 C-terminal" evidence="21">
    <location>
        <begin position="16"/>
        <end position="70"/>
    </location>
</feature>
<evidence type="ECO:0000256" key="4">
    <source>
        <dbReference type="ARBA" id="ARBA00022548"/>
    </source>
</evidence>
<name>A0A8G1VMM3_9EURO</name>
<evidence type="ECO:0000256" key="17">
    <source>
        <dbReference type="ARBA" id="ARBA00038851"/>
    </source>
</evidence>
<dbReference type="PROSITE" id="PS01018">
    <property type="entry name" value="STEROL_REDUCT_2"/>
    <property type="match status" value="1"/>
</dbReference>
<protein>
    <recommendedName>
        <fullName evidence="18">7-dehydrocholesterol reductase</fullName>
        <ecNumber evidence="17">1.3.1.21</ecNumber>
    </recommendedName>
    <alternativeName>
        <fullName evidence="19">Sterol Delta(7)-reductase</fullName>
    </alternativeName>
</protein>
<evidence type="ECO:0000256" key="19">
    <source>
        <dbReference type="ARBA" id="ARBA00042688"/>
    </source>
</evidence>
<evidence type="ECO:0000256" key="10">
    <source>
        <dbReference type="ARBA" id="ARBA00022989"/>
    </source>
</evidence>
<dbReference type="InterPro" id="IPR018083">
    <property type="entry name" value="Sterol_reductase_CS"/>
</dbReference>
<dbReference type="AlphaFoldDB" id="A0A8G1VMM3"/>
<keyword evidence="16 20" id="KW-0753">Steroid metabolism</keyword>
<dbReference type="EMBL" id="KZ825059">
    <property type="protein sequence ID" value="RAH58866.1"/>
    <property type="molecule type" value="Genomic_DNA"/>
</dbReference>
<keyword evidence="10 20" id="KW-1133">Transmembrane helix</keyword>
<evidence type="ECO:0000256" key="15">
    <source>
        <dbReference type="ARBA" id="ARBA00023166"/>
    </source>
</evidence>
<keyword evidence="4" id="KW-0153">Cholesterol metabolism</keyword>
<evidence type="ECO:0000256" key="2">
    <source>
        <dbReference type="ARBA" id="ARBA00005402"/>
    </source>
</evidence>
<comment type="similarity">
    <text evidence="2 20">Belongs to the ERG4/ERG24 family.</text>
</comment>
<evidence type="ECO:0000256" key="14">
    <source>
        <dbReference type="ARBA" id="ARBA00023136"/>
    </source>
</evidence>
<dbReference type="PANTHER" id="PTHR21257">
    <property type="entry name" value="DELTA(14)-STEROL REDUCTASE"/>
    <property type="match status" value="1"/>
</dbReference>
<gene>
    <name evidence="22" type="ORF">BO85DRAFT_447915</name>
</gene>
<keyword evidence="7" id="KW-0256">Endoplasmic reticulum</keyword>
<evidence type="ECO:0000313" key="22">
    <source>
        <dbReference type="EMBL" id="RAH58866.1"/>
    </source>
</evidence>
<keyword evidence="15 20" id="KW-1207">Sterol metabolism</keyword>
<evidence type="ECO:0000256" key="11">
    <source>
        <dbReference type="ARBA" id="ARBA00023002"/>
    </source>
</evidence>
<dbReference type="Pfam" id="PF01222">
    <property type="entry name" value="ERG4_ERG24"/>
    <property type="match status" value="1"/>
</dbReference>
<keyword evidence="12 20" id="KW-0756">Sterol biosynthesis</keyword>
<feature type="transmembrane region" description="Helical" evidence="20">
    <location>
        <begin position="45"/>
        <end position="70"/>
    </location>
</feature>
<dbReference type="GeneID" id="37163211"/>
<keyword evidence="8" id="KW-0521">NADP</keyword>
<evidence type="ECO:0000256" key="7">
    <source>
        <dbReference type="ARBA" id="ARBA00022824"/>
    </source>
</evidence>
<keyword evidence="11 20" id="KW-0560">Oxidoreductase</keyword>
<dbReference type="GO" id="GO:0006695">
    <property type="term" value="P:cholesterol biosynthetic process"/>
    <property type="evidence" value="ECO:0007669"/>
    <property type="project" value="UniProtKB-KW"/>
</dbReference>
<sequence>MPWGPIQSREFSAKAVDMNAMKFQGMDVKSSKASKIQDGLPKPKIHLVLMSFIFCVTTPLTVLFYCIAYQDFDTALSATAKSAYSEGFLHFFLKRTPLPTFEATRGYAAWLTFQGLLYIALPGPTVFGPPTPAGRRLRYKLNGLAAWIVTVCLAVSGSFAGILSPTALAKTWRELVAVTNIFSFIILLLFQIKARVAPDNAYETYITGSFWYDLFEGSELHPRVGQYWDWRHFLSTRSGGIIAWTLIDLSFAAYQYEQHGYLTGTMFTVVLLRAVVVVDFFVNEEVFFHTLDGKYESFGFYNIYGFSAMMPVFWTLQTQYLAKHPTEISLPALIASIVIFVAGWSLRFYADRQKMRFNRTQGKCLFWGRQAQGIPVSYQTRDGKTHRSHLLCSGLWGVARHVNYAGSVLYTWSLCSLCGNGGGFAYTEAVLVTGMIIHRCFRDEEKCADKYGSGWDEYCRRVPWRIVPGVF</sequence>
<feature type="transmembrane region" description="Helical" evidence="20">
    <location>
        <begin position="141"/>
        <end position="163"/>
    </location>
</feature>
<dbReference type="Gene3D" id="1.20.120.1630">
    <property type="match status" value="1"/>
</dbReference>
<dbReference type="Proteomes" id="UP000249526">
    <property type="component" value="Unassembled WGS sequence"/>
</dbReference>
<accession>A0A8G1VMM3</accession>
<dbReference type="GO" id="GO:0047598">
    <property type="term" value="F:7-dehydrocholesterol reductase activity"/>
    <property type="evidence" value="ECO:0007669"/>
    <property type="project" value="UniProtKB-EC"/>
</dbReference>
<evidence type="ECO:0000256" key="5">
    <source>
        <dbReference type="ARBA" id="ARBA00022692"/>
    </source>
</evidence>
<dbReference type="GO" id="GO:0016132">
    <property type="term" value="P:brassinosteroid biosynthetic process"/>
    <property type="evidence" value="ECO:0007669"/>
    <property type="project" value="TreeGrafter"/>
</dbReference>
<proteinExistence type="inferred from homology"/>
<evidence type="ECO:0000256" key="3">
    <source>
        <dbReference type="ARBA" id="ARBA00022516"/>
    </source>
</evidence>
<organism evidence="22 23">
    <name type="scientific">Aspergillus piperis CBS 112811</name>
    <dbReference type="NCBI Taxonomy" id="1448313"/>
    <lineage>
        <taxon>Eukaryota</taxon>
        <taxon>Fungi</taxon>
        <taxon>Dikarya</taxon>
        <taxon>Ascomycota</taxon>
        <taxon>Pezizomycotina</taxon>
        <taxon>Eurotiomycetes</taxon>
        <taxon>Eurotiomycetidae</taxon>
        <taxon>Eurotiales</taxon>
        <taxon>Aspergillaceae</taxon>
        <taxon>Aspergillus</taxon>
        <taxon>Aspergillus subgen. Circumdati</taxon>
    </lineage>
</organism>
<feature type="transmembrane region" description="Helical" evidence="20">
    <location>
        <begin position="262"/>
        <end position="282"/>
    </location>
</feature>